<proteinExistence type="predicted"/>
<evidence type="ECO:0000313" key="2">
    <source>
        <dbReference type="Proteomes" id="UP000821845"/>
    </source>
</evidence>
<organism evidence="1 2">
    <name type="scientific">Hyalomma asiaticum</name>
    <name type="common">Tick</name>
    <dbReference type="NCBI Taxonomy" id="266040"/>
    <lineage>
        <taxon>Eukaryota</taxon>
        <taxon>Metazoa</taxon>
        <taxon>Ecdysozoa</taxon>
        <taxon>Arthropoda</taxon>
        <taxon>Chelicerata</taxon>
        <taxon>Arachnida</taxon>
        <taxon>Acari</taxon>
        <taxon>Parasitiformes</taxon>
        <taxon>Ixodida</taxon>
        <taxon>Ixodoidea</taxon>
        <taxon>Ixodidae</taxon>
        <taxon>Hyalomminae</taxon>
        <taxon>Hyalomma</taxon>
    </lineage>
</organism>
<gene>
    <name evidence="1" type="ORF">HPB50_011230</name>
</gene>
<keyword evidence="2" id="KW-1185">Reference proteome</keyword>
<dbReference type="EMBL" id="CM023482">
    <property type="protein sequence ID" value="KAH6938650.1"/>
    <property type="molecule type" value="Genomic_DNA"/>
</dbReference>
<evidence type="ECO:0000313" key="1">
    <source>
        <dbReference type="EMBL" id="KAH6938650.1"/>
    </source>
</evidence>
<accession>A0ACB7SVF2</accession>
<protein>
    <submittedName>
        <fullName evidence="1">Uncharacterized protein</fullName>
    </submittedName>
</protein>
<reference evidence="1" key="1">
    <citation type="submission" date="2020-05" db="EMBL/GenBank/DDBJ databases">
        <title>Large-scale comparative analyses of tick genomes elucidate their genetic diversity and vector capacities.</title>
        <authorList>
            <person name="Jia N."/>
            <person name="Wang J."/>
            <person name="Shi W."/>
            <person name="Du L."/>
            <person name="Sun Y."/>
            <person name="Zhan W."/>
            <person name="Jiang J."/>
            <person name="Wang Q."/>
            <person name="Zhang B."/>
            <person name="Ji P."/>
            <person name="Sakyi L.B."/>
            <person name="Cui X."/>
            <person name="Yuan T."/>
            <person name="Jiang B."/>
            <person name="Yang W."/>
            <person name="Lam T.T.-Y."/>
            <person name="Chang Q."/>
            <person name="Ding S."/>
            <person name="Wang X."/>
            <person name="Zhu J."/>
            <person name="Ruan X."/>
            <person name="Zhao L."/>
            <person name="Wei J."/>
            <person name="Que T."/>
            <person name="Du C."/>
            <person name="Cheng J."/>
            <person name="Dai P."/>
            <person name="Han X."/>
            <person name="Huang E."/>
            <person name="Gao Y."/>
            <person name="Liu J."/>
            <person name="Shao H."/>
            <person name="Ye R."/>
            <person name="Li L."/>
            <person name="Wei W."/>
            <person name="Wang X."/>
            <person name="Wang C."/>
            <person name="Yang T."/>
            <person name="Huo Q."/>
            <person name="Li W."/>
            <person name="Guo W."/>
            <person name="Chen H."/>
            <person name="Zhou L."/>
            <person name="Ni X."/>
            <person name="Tian J."/>
            <person name="Zhou Y."/>
            <person name="Sheng Y."/>
            <person name="Liu T."/>
            <person name="Pan Y."/>
            <person name="Xia L."/>
            <person name="Li J."/>
            <person name="Zhao F."/>
            <person name="Cao W."/>
        </authorList>
    </citation>
    <scope>NUCLEOTIDE SEQUENCE</scope>
    <source>
        <strain evidence="1">Hyas-2018</strain>
    </source>
</reference>
<comment type="caution">
    <text evidence="1">The sequence shown here is derived from an EMBL/GenBank/DDBJ whole genome shotgun (WGS) entry which is preliminary data.</text>
</comment>
<name>A0ACB7SVF2_HYAAI</name>
<dbReference type="Proteomes" id="UP000821845">
    <property type="component" value="Chromosome 2"/>
</dbReference>
<sequence>MLRIEEARYKDRPTIRTGTRCIKMDMRPHNPLPNIARVSGHRATFEYRGVRRLCRRCNLEGHIRAQCDTRYFVRCGVFGYRTDTCTAPCRRCGGAHASVDCTARKSHSMAAAMEVDEFPVLGSGRKKGGRHPSKGFSASGGIINAACEGRGQRDKRGGSSEHAQYRRTESRHLGYRYRDRHQLQLGGRGEHGLRRASVSGGERDEDAASAASWATVDETAAEERRLERGRHDSTGDSTTVTKGPQSGNIPGRDEKPTQENGELPQSRWNKKGEDETNSCRSSQPSRSGQSSGPAELENTKKLGEDALHSAPSSHTSKPAPQHGDASQQCGREDEQLGDRNGCAARKPARTEGKPTVTATRPGTRRNSSQEPAETSSSEEQEPGELVLDEHTPTPPDSPPQTTPTPTSVGRGQLSSNRDTDIVRSANRTETLGPPGSGTNKRPNAPQRWCAETFQGGSEAARHAAGARR</sequence>